<protein>
    <submittedName>
        <fullName evidence="11">Uncharacterized protein</fullName>
    </submittedName>
</protein>
<evidence type="ECO:0000256" key="7">
    <source>
        <dbReference type="ARBA" id="ARBA00048109"/>
    </source>
</evidence>
<gene>
    <name evidence="11" type="ORF">SDRG_13414</name>
</gene>
<keyword evidence="4" id="KW-0012">Acyltransferase</keyword>
<keyword evidence="3" id="KW-0808">Transferase</keyword>
<evidence type="ECO:0000256" key="6">
    <source>
        <dbReference type="ARBA" id="ARBA00047604"/>
    </source>
</evidence>
<dbReference type="InterPro" id="IPR004255">
    <property type="entry name" value="O-acyltransferase_WSD1_N"/>
</dbReference>
<evidence type="ECO:0000259" key="9">
    <source>
        <dbReference type="Pfam" id="PF03007"/>
    </source>
</evidence>
<comment type="similarity">
    <text evidence="5">In the N-terminal section; belongs to the long-chain O-acyltransferase family.</text>
</comment>
<evidence type="ECO:0000313" key="12">
    <source>
        <dbReference type="Proteomes" id="UP000030762"/>
    </source>
</evidence>
<evidence type="ECO:0000256" key="5">
    <source>
        <dbReference type="ARBA" id="ARBA00024360"/>
    </source>
</evidence>
<dbReference type="Proteomes" id="UP000030762">
    <property type="component" value="Unassembled WGS sequence"/>
</dbReference>
<keyword evidence="8" id="KW-1133">Transmembrane helix</keyword>
<dbReference type="InParanoid" id="T0PTT3"/>
<evidence type="ECO:0000259" key="10">
    <source>
        <dbReference type="Pfam" id="PF06974"/>
    </source>
</evidence>
<keyword evidence="8" id="KW-0472">Membrane</keyword>
<dbReference type="PANTHER" id="PTHR31650:SF1">
    <property type="entry name" value="WAX ESTER SYNTHASE_DIACYLGLYCEROL ACYLTRANSFERASE 4-RELATED"/>
    <property type="match status" value="1"/>
</dbReference>
<reference evidence="11 12" key="1">
    <citation type="submission" date="2012-04" db="EMBL/GenBank/DDBJ databases">
        <title>The Genome Sequence of Saprolegnia declina VS20.</title>
        <authorList>
            <consortium name="The Broad Institute Genome Sequencing Platform"/>
            <person name="Russ C."/>
            <person name="Nusbaum C."/>
            <person name="Tyler B."/>
            <person name="van West P."/>
            <person name="Dieguez-Uribeondo J."/>
            <person name="de Bruijn I."/>
            <person name="Tripathy S."/>
            <person name="Jiang R."/>
            <person name="Young S.K."/>
            <person name="Zeng Q."/>
            <person name="Gargeya S."/>
            <person name="Fitzgerald M."/>
            <person name="Haas B."/>
            <person name="Abouelleil A."/>
            <person name="Alvarado L."/>
            <person name="Arachchi H.M."/>
            <person name="Berlin A."/>
            <person name="Chapman S.B."/>
            <person name="Goldberg J."/>
            <person name="Griggs A."/>
            <person name="Gujja S."/>
            <person name="Hansen M."/>
            <person name="Howarth C."/>
            <person name="Imamovic A."/>
            <person name="Larimer J."/>
            <person name="McCowen C."/>
            <person name="Montmayeur A."/>
            <person name="Murphy C."/>
            <person name="Neiman D."/>
            <person name="Pearson M."/>
            <person name="Priest M."/>
            <person name="Roberts A."/>
            <person name="Saif S."/>
            <person name="Shea T."/>
            <person name="Sisk P."/>
            <person name="Sykes S."/>
            <person name="Wortman J."/>
            <person name="Nusbaum C."/>
            <person name="Birren B."/>
        </authorList>
    </citation>
    <scope>NUCLEOTIDE SEQUENCE [LARGE SCALE GENOMIC DNA]</scope>
    <source>
        <strain evidence="11 12">VS20</strain>
    </source>
</reference>
<dbReference type="EMBL" id="JH767190">
    <property type="protein sequence ID" value="EQC28904.1"/>
    <property type="molecule type" value="Genomic_DNA"/>
</dbReference>
<feature type="domain" description="O-acyltransferase WSD1-like N-terminal" evidence="9">
    <location>
        <begin position="117"/>
        <end position="216"/>
    </location>
</feature>
<feature type="transmembrane region" description="Helical" evidence="8">
    <location>
        <begin position="216"/>
        <end position="233"/>
    </location>
</feature>
<dbReference type="GeneID" id="19954141"/>
<evidence type="ECO:0000256" key="8">
    <source>
        <dbReference type="SAM" id="Phobius"/>
    </source>
</evidence>
<accession>T0PTT3</accession>
<keyword evidence="8" id="KW-0812">Transmembrane</keyword>
<feature type="domain" description="O-acyltransferase WSD1 C-terminal" evidence="10">
    <location>
        <begin position="329"/>
        <end position="470"/>
    </location>
</feature>
<dbReference type="VEuPathDB" id="FungiDB:SDRG_13414"/>
<dbReference type="GO" id="GO:0005886">
    <property type="term" value="C:plasma membrane"/>
    <property type="evidence" value="ECO:0007669"/>
    <property type="project" value="TreeGrafter"/>
</dbReference>
<comment type="catalytic activity">
    <reaction evidence="7">
        <text>an acyl-CoA + a 1,2-diacyl-sn-glycerol = a triacyl-sn-glycerol + CoA</text>
        <dbReference type="Rhea" id="RHEA:10868"/>
        <dbReference type="ChEBI" id="CHEBI:17815"/>
        <dbReference type="ChEBI" id="CHEBI:57287"/>
        <dbReference type="ChEBI" id="CHEBI:58342"/>
        <dbReference type="ChEBI" id="CHEBI:64615"/>
        <dbReference type="EC" id="2.3.1.20"/>
    </reaction>
</comment>
<evidence type="ECO:0000256" key="1">
    <source>
        <dbReference type="ARBA" id="ARBA00004771"/>
    </source>
</evidence>
<comment type="catalytic activity">
    <reaction evidence="6">
        <text>a long chain fatty alcohol + a fatty acyl-CoA = a long-chain alcohol wax ester + CoA</text>
        <dbReference type="Rhea" id="RHEA:38443"/>
        <dbReference type="ChEBI" id="CHEBI:17135"/>
        <dbReference type="ChEBI" id="CHEBI:57287"/>
        <dbReference type="ChEBI" id="CHEBI:77636"/>
        <dbReference type="ChEBI" id="CHEBI:235323"/>
        <dbReference type="EC" id="2.3.1.75"/>
    </reaction>
</comment>
<dbReference type="Pfam" id="PF03007">
    <property type="entry name" value="WS_DGAT_cat"/>
    <property type="match status" value="1"/>
</dbReference>
<organism evidence="11 12">
    <name type="scientific">Saprolegnia diclina (strain VS20)</name>
    <dbReference type="NCBI Taxonomy" id="1156394"/>
    <lineage>
        <taxon>Eukaryota</taxon>
        <taxon>Sar</taxon>
        <taxon>Stramenopiles</taxon>
        <taxon>Oomycota</taxon>
        <taxon>Saprolegniomycetes</taxon>
        <taxon>Saprolegniales</taxon>
        <taxon>Saprolegniaceae</taxon>
        <taxon>Saprolegnia</taxon>
    </lineage>
</organism>
<dbReference type="STRING" id="1156394.T0PTT3"/>
<comment type="pathway">
    <text evidence="1">Glycerolipid metabolism; triacylglycerol biosynthesis.</text>
</comment>
<dbReference type="InterPro" id="IPR045034">
    <property type="entry name" value="O-acyltransferase_WSD1-like"/>
</dbReference>
<dbReference type="GO" id="GO:0047196">
    <property type="term" value="F:long-chain-alcohol O-fatty-acyltransferase activity"/>
    <property type="evidence" value="ECO:0007669"/>
    <property type="project" value="UniProtKB-EC"/>
</dbReference>
<dbReference type="GO" id="GO:0004144">
    <property type="term" value="F:diacylglycerol O-acyltransferase activity"/>
    <property type="evidence" value="ECO:0007669"/>
    <property type="project" value="UniProtKB-EC"/>
</dbReference>
<evidence type="ECO:0000313" key="11">
    <source>
        <dbReference type="EMBL" id="EQC28904.1"/>
    </source>
</evidence>
<name>T0PTT3_SAPDV</name>
<comment type="pathway">
    <text evidence="2">Lipid metabolism.</text>
</comment>
<proteinExistence type="inferred from homology"/>
<dbReference type="InterPro" id="IPR009721">
    <property type="entry name" value="O-acyltransferase_WSD1_C"/>
</dbReference>
<dbReference type="InterPro" id="IPR023213">
    <property type="entry name" value="CAT-like_dom_sf"/>
</dbReference>
<dbReference type="OrthoDB" id="619536at2759"/>
<evidence type="ECO:0000256" key="4">
    <source>
        <dbReference type="ARBA" id="ARBA00023315"/>
    </source>
</evidence>
<dbReference type="GO" id="GO:0019432">
    <property type="term" value="P:triglyceride biosynthetic process"/>
    <property type="evidence" value="ECO:0007669"/>
    <property type="project" value="UniProtKB-UniPathway"/>
</dbReference>
<dbReference type="Gene3D" id="3.30.559.10">
    <property type="entry name" value="Chloramphenicol acetyltransferase-like domain"/>
    <property type="match status" value="1"/>
</dbReference>
<sequence length="477" mass="52365">MDTAAALVSSLPLPLTMDATSLFQWVVLLAAIAITFLHVARSRQAAPTLKGRLKRRMSTLGWATKESETDSNRSIPLTITVLDGIVARETLVAHFQERMSSDKAFFYRFISRVEDGNFVVDPTFDADHHFVEHVLVDNETPHDVAESLANKELDPSLPLWAITVLHQNDQTWLVWRIHHCIGDGASLALALFKLSDATEMPALPTVAAPTTKPPRTPFYVVLASILWSTFLYVRKFANMVLFPEPRTVLKQTGHTHKRLGYTLAFSIADTKAVGKHFKATLNDVLVSCIAGALRKTIEAESNAPVTPSLSLRAAIPVNMRGLRAIDATSNDFSSLIVDLPIGEANPSTRMTLVARRLAEAKFSLEKNFTRLVSLFIMNLPRDLMRHGVHWSASNVSIAITNVRGPPMDIFFCSKRVSASYAFVPPPPSVNVGVAITSWGASLGVTVLMDTSIKQTPTAFIAGIEAEFQALRASLKLD</sequence>
<keyword evidence="12" id="KW-1185">Reference proteome</keyword>
<evidence type="ECO:0000256" key="2">
    <source>
        <dbReference type="ARBA" id="ARBA00005189"/>
    </source>
</evidence>
<dbReference type="PANTHER" id="PTHR31650">
    <property type="entry name" value="O-ACYLTRANSFERASE (WSD1-LIKE) FAMILY PROTEIN"/>
    <property type="match status" value="1"/>
</dbReference>
<feature type="transmembrane region" description="Helical" evidence="8">
    <location>
        <begin position="22"/>
        <end position="40"/>
    </location>
</feature>
<dbReference type="RefSeq" id="XP_008617721.1">
    <property type="nucleotide sequence ID" value="XM_008619499.1"/>
</dbReference>
<evidence type="ECO:0000256" key="3">
    <source>
        <dbReference type="ARBA" id="ARBA00022679"/>
    </source>
</evidence>
<dbReference type="SUPFAM" id="SSF52777">
    <property type="entry name" value="CoA-dependent acyltransferases"/>
    <property type="match status" value="1"/>
</dbReference>
<dbReference type="UniPathway" id="UPA00282"/>
<dbReference type="Pfam" id="PF06974">
    <property type="entry name" value="WS_DGAT_C"/>
    <property type="match status" value="1"/>
</dbReference>
<dbReference type="OMA" id="TAWLRMD"/>
<dbReference type="AlphaFoldDB" id="T0PTT3"/>